<organism evidence="2 3">
    <name type="scientific">Jutongia huaianensis</name>
    <dbReference type="NCBI Taxonomy" id="2763668"/>
    <lineage>
        <taxon>Bacteria</taxon>
        <taxon>Bacillati</taxon>
        <taxon>Bacillota</taxon>
        <taxon>Clostridia</taxon>
        <taxon>Lachnospirales</taxon>
        <taxon>Lachnospiraceae</taxon>
        <taxon>Jutongia</taxon>
    </lineage>
</organism>
<feature type="compositionally biased region" description="Polar residues" evidence="1">
    <location>
        <begin position="437"/>
        <end position="449"/>
    </location>
</feature>
<dbReference type="RefSeq" id="WP_249298576.1">
    <property type="nucleotide sequence ID" value="NZ_JACRSX010000026.1"/>
</dbReference>
<dbReference type="InterPro" id="IPR036116">
    <property type="entry name" value="FN3_sf"/>
</dbReference>
<gene>
    <name evidence="2" type="ORF">H8704_13185</name>
</gene>
<feature type="compositionally biased region" description="Low complexity" evidence="1">
    <location>
        <begin position="515"/>
        <end position="531"/>
    </location>
</feature>
<sequence>MNIHHLRNKSRTITMIMCITLIFSLFPFPQRTIYSVQAATPSYDGILELNKPVTIFLSYDLQHGSREATYQFTPAESCDYTFYSISNEATACYLRSSNGTMLDYDYTHHGSRGNFSLTCSLSAGSTYYFTAQFSETSSTEGSFDICLRKTIDKSSYEDTASVSLSPSGIAESISTMEQSLFVTFTPAVTGKYAIYQLPSCNCPDQKVHQENCTYLQDLCITVSQKSDNNESALETVYYSTSSDKENGFLIYDVFQANTTYYFEISCITGNKTGDFKLGISEKLSDAPIESWSIDGERELTLENSYESLFFQTAIATSITLSSPDSTYVYAELLDSTGKVLSQSTFGDLRLNYTDTIASGNYYIRIYTSENLTQSFHLSKLCPATPAPTVSPSSSPVTSIPPQDTKSPEASSTASVTSVPDVSAPPVYTPSVSKDPDSSNAPTINPSVSMTPDIPHESLTPGISSPTPDVSAVPVQSPSVSETPTGQPSVSEQPFESTEPSLMPSPFISEAPNTVSPSPESPISSQSPSAAPITTATNLRTALEQTTTLSSDKVIISKIKKQAYTGKAIKPSFTVTLNDKLLTVDQDYTVKYKNNKKIGTARAIISGISSYTGQLEITFDIVPAAPKFLKYSNNGKQLSLSWKKVKKVTGYEVQYSYQKNFKKKIKKTTKKTTFSAVVKSNKKIYVRVRTFATVKNKKYYSNYIYNK</sequence>
<feature type="compositionally biased region" description="Polar residues" evidence="1">
    <location>
        <begin position="403"/>
        <end position="419"/>
    </location>
</feature>
<name>A0ABR7N4L7_9FIRM</name>
<comment type="caution">
    <text evidence="2">The sequence shown here is derived from an EMBL/GenBank/DDBJ whole genome shotgun (WGS) entry which is preliminary data.</text>
</comment>
<evidence type="ECO:0000256" key="1">
    <source>
        <dbReference type="SAM" id="MobiDB-lite"/>
    </source>
</evidence>
<proteinExistence type="predicted"/>
<dbReference type="Gene3D" id="2.60.40.10">
    <property type="entry name" value="Immunoglobulins"/>
    <property type="match status" value="1"/>
</dbReference>
<keyword evidence="3" id="KW-1185">Reference proteome</keyword>
<evidence type="ECO:0008006" key="4">
    <source>
        <dbReference type="Google" id="ProtNLM"/>
    </source>
</evidence>
<evidence type="ECO:0000313" key="2">
    <source>
        <dbReference type="EMBL" id="MBC8563564.1"/>
    </source>
</evidence>
<evidence type="ECO:0000313" key="3">
    <source>
        <dbReference type="Proteomes" id="UP000606193"/>
    </source>
</evidence>
<reference evidence="2 3" key="1">
    <citation type="submission" date="2020-08" db="EMBL/GenBank/DDBJ databases">
        <title>Genome public.</title>
        <authorList>
            <person name="Liu C."/>
            <person name="Sun Q."/>
        </authorList>
    </citation>
    <scope>NUCLEOTIDE SEQUENCE [LARGE SCALE GENOMIC DNA]</scope>
    <source>
        <strain evidence="2 3">NSJ-37</strain>
    </source>
</reference>
<feature type="compositionally biased region" description="Low complexity" evidence="1">
    <location>
        <begin position="384"/>
        <end position="401"/>
    </location>
</feature>
<dbReference type="EMBL" id="JACRSX010000026">
    <property type="protein sequence ID" value="MBC8563564.1"/>
    <property type="molecule type" value="Genomic_DNA"/>
</dbReference>
<feature type="compositionally biased region" description="Polar residues" evidence="1">
    <location>
        <begin position="481"/>
        <end position="499"/>
    </location>
</feature>
<accession>A0ABR7N4L7</accession>
<feature type="compositionally biased region" description="Low complexity" evidence="1">
    <location>
        <begin position="467"/>
        <end position="480"/>
    </location>
</feature>
<dbReference type="InterPro" id="IPR013783">
    <property type="entry name" value="Ig-like_fold"/>
</dbReference>
<protein>
    <recommendedName>
        <fullName evidence="4">Fibronectin type-III domain-containing protein</fullName>
    </recommendedName>
</protein>
<dbReference type="SUPFAM" id="SSF49265">
    <property type="entry name" value="Fibronectin type III"/>
    <property type="match status" value="1"/>
</dbReference>
<dbReference type="Proteomes" id="UP000606193">
    <property type="component" value="Unassembled WGS sequence"/>
</dbReference>
<feature type="region of interest" description="Disordered" evidence="1">
    <location>
        <begin position="384"/>
        <end position="531"/>
    </location>
</feature>